<dbReference type="Proteomes" id="UP000319263">
    <property type="component" value="Chromosome"/>
</dbReference>
<keyword evidence="2" id="KW-0812">Transmembrane</keyword>
<dbReference type="KEGG" id="mik:FOE78_15370"/>
<keyword evidence="2" id="KW-0472">Membrane</keyword>
<evidence type="ECO:0000256" key="1">
    <source>
        <dbReference type="SAM" id="MobiDB-lite"/>
    </source>
</evidence>
<protein>
    <submittedName>
        <fullName evidence="3">DUF3311 domain-containing protein</fullName>
    </submittedName>
</protein>
<dbReference type="EMBL" id="CP041692">
    <property type="protein sequence ID" value="QDP98826.1"/>
    <property type="molecule type" value="Genomic_DNA"/>
</dbReference>
<evidence type="ECO:0000313" key="4">
    <source>
        <dbReference type="Proteomes" id="UP000319263"/>
    </source>
</evidence>
<organism evidence="3 4">
    <name type="scientific">Microlunatus elymi</name>
    <dbReference type="NCBI Taxonomy" id="2596828"/>
    <lineage>
        <taxon>Bacteria</taxon>
        <taxon>Bacillati</taxon>
        <taxon>Actinomycetota</taxon>
        <taxon>Actinomycetes</taxon>
        <taxon>Propionibacteriales</taxon>
        <taxon>Propionibacteriaceae</taxon>
        <taxon>Microlunatus</taxon>
    </lineage>
</organism>
<gene>
    <name evidence="3" type="ORF">FOE78_15370</name>
</gene>
<sequence length="114" mass="12910">MGIDDEPADDRDDDPRWRITPTKIVVAAILTAAIVIPLLTWTYARDAPRLFGFPFFYWYQLLWVFLAAGLCWLAYVLLRRESRQYEARTGMVPPTGPPPGNPAPDEVANSEGEE</sequence>
<feature type="transmembrane region" description="Helical" evidence="2">
    <location>
        <begin position="24"/>
        <end position="44"/>
    </location>
</feature>
<dbReference type="OrthoDB" id="123261at2"/>
<dbReference type="InterPro" id="IPR021741">
    <property type="entry name" value="DUF3311"/>
</dbReference>
<evidence type="ECO:0000256" key="2">
    <source>
        <dbReference type="SAM" id="Phobius"/>
    </source>
</evidence>
<name>A0A516Q5V7_9ACTN</name>
<keyword evidence="4" id="KW-1185">Reference proteome</keyword>
<feature type="transmembrane region" description="Helical" evidence="2">
    <location>
        <begin position="56"/>
        <end position="78"/>
    </location>
</feature>
<evidence type="ECO:0000313" key="3">
    <source>
        <dbReference type="EMBL" id="QDP98826.1"/>
    </source>
</evidence>
<feature type="region of interest" description="Disordered" evidence="1">
    <location>
        <begin position="88"/>
        <end position="114"/>
    </location>
</feature>
<dbReference type="AlphaFoldDB" id="A0A516Q5V7"/>
<proteinExistence type="predicted"/>
<keyword evidence="2" id="KW-1133">Transmembrane helix</keyword>
<dbReference type="Pfam" id="PF11755">
    <property type="entry name" value="DUF3311"/>
    <property type="match status" value="1"/>
</dbReference>
<reference evidence="3 4" key="1">
    <citation type="submission" date="2019-07" db="EMBL/GenBank/DDBJ databases">
        <title>Microlunatus dokdonensis sp. nov. isolated from the rhizospheric soil of the wild plant Elymus tsukushiensis.</title>
        <authorList>
            <person name="Ghim S.-Y."/>
            <person name="Hwang Y.-J."/>
            <person name="Son J.-S."/>
            <person name="Shin J.-H."/>
        </authorList>
    </citation>
    <scope>NUCLEOTIDE SEQUENCE [LARGE SCALE GENOMIC DNA]</scope>
    <source>
        <strain evidence="3 4">KUDC0627</strain>
    </source>
</reference>
<accession>A0A516Q5V7</accession>